<dbReference type="EMBL" id="JAVAMP010000007">
    <property type="protein sequence ID" value="MDP5275339.1"/>
    <property type="molecule type" value="Genomic_DNA"/>
</dbReference>
<keyword evidence="1" id="KW-0812">Transmembrane</keyword>
<protein>
    <recommendedName>
        <fullName evidence="4">Zinc-finger domain-containing protein</fullName>
    </recommendedName>
</protein>
<dbReference type="RefSeq" id="WP_305992648.1">
    <property type="nucleotide sequence ID" value="NZ_JAVAMP010000007.1"/>
</dbReference>
<keyword evidence="3" id="KW-1185">Reference proteome</keyword>
<evidence type="ECO:0000313" key="2">
    <source>
        <dbReference type="EMBL" id="MDP5275339.1"/>
    </source>
</evidence>
<evidence type="ECO:0000313" key="3">
    <source>
        <dbReference type="Proteomes" id="UP001231941"/>
    </source>
</evidence>
<reference evidence="2 3" key="1">
    <citation type="submission" date="2023-08" db="EMBL/GenBank/DDBJ databases">
        <authorList>
            <person name="Park J.-S."/>
        </authorList>
    </citation>
    <scope>NUCLEOTIDE SEQUENCE [LARGE SCALE GENOMIC DNA]</scope>
    <source>
        <strain evidence="2 3">2205SS18-9</strain>
    </source>
</reference>
<comment type="caution">
    <text evidence="2">The sequence shown here is derived from an EMBL/GenBank/DDBJ whole genome shotgun (WGS) entry which is preliminary data.</text>
</comment>
<gene>
    <name evidence="2" type="ORF">Q5Y73_14610</name>
</gene>
<sequence>MNEHFTKQQWLNYINDQVSDTDRLEYEDHLYTCEQCLETYTQSIEDQTLNLPVIEDEPQFTKQVMESIQPNKTKQHFIHKPFFQYVVAASITLILMSSGVFERIAMQQDHHRLDESQQRTAISEHLTHKVSDFLNEIPTNLRGGQENE</sequence>
<name>A0ABT9J2W7_9BACL</name>
<keyword evidence="1" id="KW-1133">Transmembrane helix</keyword>
<organism evidence="2 3">
    <name type="scientific">Chengkuizengella axinellae</name>
    <dbReference type="NCBI Taxonomy" id="3064388"/>
    <lineage>
        <taxon>Bacteria</taxon>
        <taxon>Bacillati</taxon>
        <taxon>Bacillota</taxon>
        <taxon>Bacilli</taxon>
        <taxon>Bacillales</taxon>
        <taxon>Paenibacillaceae</taxon>
        <taxon>Chengkuizengella</taxon>
    </lineage>
</organism>
<accession>A0ABT9J2W7</accession>
<keyword evidence="1" id="KW-0472">Membrane</keyword>
<evidence type="ECO:0008006" key="4">
    <source>
        <dbReference type="Google" id="ProtNLM"/>
    </source>
</evidence>
<proteinExistence type="predicted"/>
<evidence type="ECO:0000256" key="1">
    <source>
        <dbReference type="SAM" id="Phobius"/>
    </source>
</evidence>
<dbReference type="Proteomes" id="UP001231941">
    <property type="component" value="Unassembled WGS sequence"/>
</dbReference>
<feature type="transmembrane region" description="Helical" evidence="1">
    <location>
        <begin position="82"/>
        <end position="101"/>
    </location>
</feature>